<keyword evidence="1" id="KW-0812">Transmembrane</keyword>
<protein>
    <submittedName>
        <fullName evidence="2">Uncharacterized protein</fullName>
    </submittedName>
</protein>
<name>A0A1N7FID7_9ACTN</name>
<proteinExistence type="predicted"/>
<evidence type="ECO:0000256" key="1">
    <source>
        <dbReference type="SAM" id="Phobius"/>
    </source>
</evidence>
<evidence type="ECO:0000313" key="3">
    <source>
        <dbReference type="Proteomes" id="UP000186004"/>
    </source>
</evidence>
<sequence>MFGTNLLDRRSRPERIADHAWQHLLATVNAAGDTVRGTARSAQRGGHRLGDGAGDLVGNAADEARRRATFAFDALAGRRPALPWTLLIGVALVGAAIGWAAGTAARAAGSREDRAVDDIEFVDVDRPNSPVDLDT</sequence>
<keyword evidence="3" id="KW-1185">Reference proteome</keyword>
<dbReference type="Proteomes" id="UP000186004">
    <property type="component" value="Unassembled WGS sequence"/>
</dbReference>
<dbReference type="EMBL" id="FTNF01000037">
    <property type="protein sequence ID" value="SIS00005.1"/>
    <property type="molecule type" value="Genomic_DNA"/>
</dbReference>
<organism evidence="2 3">
    <name type="scientific">Micromonospora avicenniae</name>
    <dbReference type="NCBI Taxonomy" id="1198245"/>
    <lineage>
        <taxon>Bacteria</taxon>
        <taxon>Bacillati</taxon>
        <taxon>Actinomycetota</taxon>
        <taxon>Actinomycetes</taxon>
        <taxon>Micromonosporales</taxon>
        <taxon>Micromonosporaceae</taxon>
        <taxon>Micromonospora</taxon>
    </lineage>
</organism>
<gene>
    <name evidence="2" type="ORF">SAMN05444858_13711</name>
</gene>
<dbReference type="OrthoDB" id="3404494at2"/>
<accession>A0A1N7FID7</accession>
<dbReference type="RefSeq" id="WP_076474049.1">
    <property type="nucleotide sequence ID" value="NZ_FTNF01000037.1"/>
</dbReference>
<evidence type="ECO:0000313" key="2">
    <source>
        <dbReference type="EMBL" id="SIS00005.1"/>
    </source>
</evidence>
<dbReference type="AlphaFoldDB" id="A0A1N7FID7"/>
<feature type="transmembrane region" description="Helical" evidence="1">
    <location>
        <begin position="81"/>
        <end position="101"/>
    </location>
</feature>
<keyword evidence="1" id="KW-1133">Transmembrane helix</keyword>
<reference evidence="2 3" key="1">
    <citation type="submission" date="2017-01" db="EMBL/GenBank/DDBJ databases">
        <authorList>
            <person name="Mah S.A."/>
            <person name="Swanson W.J."/>
            <person name="Moy G.W."/>
            <person name="Vacquier V.D."/>
        </authorList>
    </citation>
    <scope>NUCLEOTIDE SEQUENCE [LARGE SCALE GENOMIC DNA]</scope>
    <source>
        <strain evidence="2 3">DSM 45758</strain>
    </source>
</reference>
<keyword evidence="1" id="KW-0472">Membrane</keyword>